<keyword evidence="2" id="KW-0732">Signal</keyword>
<evidence type="ECO:0000313" key="3">
    <source>
        <dbReference type="EMBL" id="GJT21920.1"/>
    </source>
</evidence>
<feature type="region of interest" description="Disordered" evidence="1">
    <location>
        <begin position="232"/>
        <end position="304"/>
    </location>
</feature>
<keyword evidence="4" id="KW-1185">Reference proteome</keyword>
<gene>
    <name evidence="3" type="ORF">Tco_0891857</name>
</gene>
<sequence length="304" mass="34033">MLTRSMAAKLIAALASECLFVVFLSEIEPKKVSEQDDKGISIYQEKYIRDLLKKYEISDNSLVKTPVVPPNNLGPDLAGKPVNENLYRGMIESLMYLKGTSSLGLWYLRCLGFDLKGYSESDYIADDNEARPLKESNINFTMKNGKMPLVLSYKTFCQTMGLDYNNGNYVSHPFTEEVKIEVLGGNHSSTEQLNLSQQLIVFGLLTETKIDIGEIIYNDLVTKLMAKSRQRTTNLVSPLPAYEKTGKKKTQTVTKPKPKSQGPKTSGALPKMGKKAETKKTTLIQTRLNLTKERVPSRDTDTSQ</sequence>
<reference evidence="3" key="1">
    <citation type="journal article" date="2022" name="Int. J. Mol. Sci.">
        <title>Draft Genome of Tanacetum Coccineum: Genomic Comparison of Closely Related Tanacetum-Family Plants.</title>
        <authorList>
            <person name="Yamashiro T."/>
            <person name="Shiraishi A."/>
            <person name="Nakayama K."/>
            <person name="Satake H."/>
        </authorList>
    </citation>
    <scope>NUCLEOTIDE SEQUENCE</scope>
</reference>
<name>A0ABQ5C4E5_9ASTR</name>
<feature type="signal peptide" evidence="2">
    <location>
        <begin position="1"/>
        <end position="18"/>
    </location>
</feature>
<feature type="compositionally biased region" description="Basic and acidic residues" evidence="1">
    <location>
        <begin position="290"/>
        <end position="304"/>
    </location>
</feature>
<accession>A0ABQ5C4E5</accession>
<evidence type="ECO:0000256" key="1">
    <source>
        <dbReference type="SAM" id="MobiDB-lite"/>
    </source>
</evidence>
<feature type="chain" id="PRO_5045277080" evidence="2">
    <location>
        <begin position="19"/>
        <end position="304"/>
    </location>
</feature>
<dbReference type="Proteomes" id="UP001151760">
    <property type="component" value="Unassembled WGS sequence"/>
</dbReference>
<dbReference type="EMBL" id="BQNB010013927">
    <property type="protein sequence ID" value="GJT21920.1"/>
    <property type="molecule type" value="Genomic_DNA"/>
</dbReference>
<organism evidence="3 4">
    <name type="scientific">Tanacetum coccineum</name>
    <dbReference type="NCBI Taxonomy" id="301880"/>
    <lineage>
        <taxon>Eukaryota</taxon>
        <taxon>Viridiplantae</taxon>
        <taxon>Streptophyta</taxon>
        <taxon>Embryophyta</taxon>
        <taxon>Tracheophyta</taxon>
        <taxon>Spermatophyta</taxon>
        <taxon>Magnoliopsida</taxon>
        <taxon>eudicotyledons</taxon>
        <taxon>Gunneridae</taxon>
        <taxon>Pentapetalae</taxon>
        <taxon>asterids</taxon>
        <taxon>campanulids</taxon>
        <taxon>Asterales</taxon>
        <taxon>Asteraceae</taxon>
        <taxon>Asteroideae</taxon>
        <taxon>Anthemideae</taxon>
        <taxon>Anthemidinae</taxon>
        <taxon>Tanacetum</taxon>
    </lineage>
</organism>
<proteinExistence type="predicted"/>
<comment type="caution">
    <text evidence="3">The sequence shown here is derived from an EMBL/GenBank/DDBJ whole genome shotgun (WGS) entry which is preliminary data.</text>
</comment>
<evidence type="ECO:0000313" key="4">
    <source>
        <dbReference type="Proteomes" id="UP001151760"/>
    </source>
</evidence>
<evidence type="ECO:0000256" key="2">
    <source>
        <dbReference type="SAM" id="SignalP"/>
    </source>
</evidence>
<reference evidence="3" key="2">
    <citation type="submission" date="2022-01" db="EMBL/GenBank/DDBJ databases">
        <authorList>
            <person name="Yamashiro T."/>
            <person name="Shiraishi A."/>
            <person name="Satake H."/>
            <person name="Nakayama K."/>
        </authorList>
    </citation>
    <scope>NUCLEOTIDE SEQUENCE</scope>
</reference>
<protein>
    <submittedName>
        <fullName evidence="3">Uncharacterized protein</fullName>
    </submittedName>
</protein>